<evidence type="ECO:0000256" key="1">
    <source>
        <dbReference type="ARBA" id="ARBA00000085"/>
    </source>
</evidence>
<evidence type="ECO:0000256" key="3">
    <source>
        <dbReference type="ARBA" id="ARBA00022553"/>
    </source>
</evidence>
<evidence type="ECO:0000313" key="6">
    <source>
        <dbReference type="Proteomes" id="UP001379533"/>
    </source>
</evidence>
<dbReference type="InterPro" id="IPR004358">
    <property type="entry name" value="Sig_transdc_His_kin-like_C"/>
</dbReference>
<accession>A0ABZ2K0W9</accession>
<protein>
    <recommendedName>
        <fullName evidence="2">histidine kinase</fullName>
        <ecNumber evidence="2">2.7.13.3</ecNumber>
    </recommendedName>
</protein>
<dbReference type="SMART" id="SM00387">
    <property type="entry name" value="HATPase_c"/>
    <property type="match status" value="1"/>
</dbReference>
<dbReference type="Pfam" id="PF00512">
    <property type="entry name" value="HisKA"/>
    <property type="match status" value="1"/>
</dbReference>
<dbReference type="InterPro" id="IPR036890">
    <property type="entry name" value="HATPase_C_sf"/>
</dbReference>
<keyword evidence="6" id="KW-1185">Reference proteome</keyword>
<gene>
    <name evidence="5" type="ORF">LZC95_38770</name>
</gene>
<keyword evidence="5" id="KW-0418">Kinase</keyword>
<sequence>MIEGAGILTALDMLVLERHEGPWFAPRGELPSWCDSLGKGTIVRDVPFLASDVFPFFALFIADAEATWAGQGSARLDSGGFTQIVDGGSELHLVATALRVREADKATSLLVVAENERIFREERTMLQRARELRFAHDALSREVEQKEVLAHCIVHDLRNPLSSILGALALLEKQSLPPADSKLVEVALRAANRQDELIREILAVFAAEHDTAASAGEAPRADVCAVVLQIANVLSPKARARRVELLPRIHIAHGDTLVAGDELRLFRVIGNLVQNALKYSPADAVVRITVDDDQEGFILVGVEDSGSGVPSALLPHLFRKFARAGDGTPGTGLGLYFCRITIERWGGTIGYEPRPEGGSRFWFRLPKRRGIARPT</sequence>
<dbReference type="PANTHER" id="PTHR43547">
    <property type="entry name" value="TWO-COMPONENT HISTIDINE KINASE"/>
    <property type="match status" value="1"/>
</dbReference>
<dbReference type="Pfam" id="PF02518">
    <property type="entry name" value="HATPase_c"/>
    <property type="match status" value="1"/>
</dbReference>
<organism evidence="5 6">
    <name type="scientific">Pendulispora brunnea</name>
    <dbReference type="NCBI Taxonomy" id="2905690"/>
    <lineage>
        <taxon>Bacteria</taxon>
        <taxon>Pseudomonadati</taxon>
        <taxon>Myxococcota</taxon>
        <taxon>Myxococcia</taxon>
        <taxon>Myxococcales</taxon>
        <taxon>Sorangiineae</taxon>
        <taxon>Pendulisporaceae</taxon>
        <taxon>Pendulispora</taxon>
    </lineage>
</organism>
<dbReference type="SUPFAM" id="SSF55874">
    <property type="entry name" value="ATPase domain of HSP90 chaperone/DNA topoisomerase II/histidine kinase"/>
    <property type="match status" value="1"/>
</dbReference>
<dbReference type="GO" id="GO:0016301">
    <property type="term" value="F:kinase activity"/>
    <property type="evidence" value="ECO:0007669"/>
    <property type="project" value="UniProtKB-KW"/>
</dbReference>
<dbReference type="PRINTS" id="PR00344">
    <property type="entry name" value="BCTRLSENSOR"/>
</dbReference>
<dbReference type="Gene3D" id="3.30.565.10">
    <property type="entry name" value="Histidine kinase-like ATPase, C-terminal domain"/>
    <property type="match status" value="1"/>
</dbReference>
<dbReference type="PROSITE" id="PS50109">
    <property type="entry name" value="HIS_KIN"/>
    <property type="match status" value="1"/>
</dbReference>
<dbReference type="EMBL" id="CP089982">
    <property type="protein sequence ID" value="WXA92388.1"/>
    <property type="molecule type" value="Genomic_DNA"/>
</dbReference>
<dbReference type="SMART" id="SM00388">
    <property type="entry name" value="HisKA"/>
    <property type="match status" value="1"/>
</dbReference>
<proteinExistence type="predicted"/>
<evidence type="ECO:0000313" key="5">
    <source>
        <dbReference type="EMBL" id="WXA92388.1"/>
    </source>
</evidence>
<keyword evidence="3" id="KW-0597">Phosphoprotein</keyword>
<dbReference type="InterPro" id="IPR036097">
    <property type="entry name" value="HisK_dim/P_sf"/>
</dbReference>
<keyword evidence="5" id="KW-0808">Transferase</keyword>
<evidence type="ECO:0000256" key="2">
    <source>
        <dbReference type="ARBA" id="ARBA00012438"/>
    </source>
</evidence>
<dbReference type="PANTHER" id="PTHR43547:SF2">
    <property type="entry name" value="HYBRID SIGNAL TRANSDUCTION HISTIDINE KINASE C"/>
    <property type="match status" value="1"/>
</dbReference>
<dbReference type="InterPro" id="IPR003661">
    <property type="entry name" value="HisK_dim/P_dom"/>
</dbReference>
<comment type="catalytic activity">
    <reaction evidence="1">
        <text>ATP + protein L-histidine = ADP + protein N-phospho-L-histidine.</text>
        <dbReference type="EC" id="2.7.13.3"/>
    </reaction>
</comment>
<dbReference type="Proteomes" id="UP001379533">
    <property type="component" value="Chromosome"/>
</dbReference>
<dbReference type="InterPro" id="IPR005467">
    <property type="entry name" value="His_kinase_dom"/>
</dbReference>
<evidence type="ECO:0000259" key="4">
    <source>
        <dbReference type="PROSITE" id="PS50109"/>
    </source>
</evidence>
<dbReference type="CDD" id="cd00082">
    <property type="entry name" value="HisKA"/>
    <property type="match status" value="1"/>
</dbReference>
<name>A0ABZ2K0W9_9BACT</name>
<dbReference type="InterPro" id="IPR003594">
    <property type="entry name" value="HATPase_dom"/>
</dbReference>
<reference evidence="5 6" key="1">
    <citation type="submission" date="2021-12" db="EMBL/GenBank/DDBJ databases">
        <title>Discovery of the Pendulisporaceae a myxobacterial family with distinct sporulation behavior and unique specialized metabolism.</title>
        <authorList>
            <person name="Garcia R."/>
            <person name="Popoff A."/>
            <person name="Bader C.D."/>
            <person name="Loehr J."/>
            <person name="Walesch S."/>
            <person name="Walt C."/>
            <person name="Boldt J."/>
            <person name="Bunk B."/>
            <person name="Haeckl F.J.F.P.J."/>
            <person name="Gunesch A.P."/>
            <person name="Birkelbach J."/>
            <person name="Nuebel U."/>
            <person name="Pietschmann T."/>
            <person name="Bach T."/>
            <person name="Mueller R."/>
        </authorList>
    </citation>
    <scope>NUCLEOTIDE SEQUENCE [LARGE SCALE GENOMIC DNA]</scope>
    <source>
        <strain evidence="5 6">MSr12523</strain>
    </source>
</reference>
<dbReference type="RefSeq" id="WP_394842993.1">
    <property type="nucleotide sequence ID" value="NZ_CP089982.1"/>
</dbReference>
<dbReference type="SUPFAM" id="SSF47384">
    <property type="entry name" value="Homodimeric domain of signal transducing histidine kinase"/>
    <property type="match status" value="1"/>
</dbReference>
<feature type="domain" description="Histidine kinase" evidence="4">
    <location>
        <begin position="152"/>
        <end position="369"/>
    </location>
</feature>
<dbReference type="EC" id="2.7.13.3" evidence="2"/>
<dbReference type="Gene3D" id="1.10.287.130">
    <property type="match status" value="1"/>
</dbReference>